<dbReference type="Gene3D" id="2.170.15.10">
    <property type="entry name" value="Proaerolysin, chain A, domain 3"/>
    <property type="match status" value="1"/>
</dbReference>
<accession>A0A1D2MAU0</accession>
<name>A0A1D2MAU0_ORCCI</name>
<dbReference type="OrthoDB" id="8284999at2759"/>
<organism evidence="1 2">
    <name type="scientific">Orchesella cincta</name>
    <name type="common">Springtail</name>
    <name type="synonym">Podura cincta</name>
    <dbReference type="NCBI Taxonomy" id="48709"/>
    <lineage>
        <taxon>Eukaryota</taxon>
        <taxon>Metazoa</taxon>
        <taxon>Ecdysozoa</taxon>
        <taxon>Arthropoda</taxon>
        <taxon>Hexapoda</taxon>
        <taxon>Collembola</taxon>
        <taxon>Entomobryomorpha</taxon>
        <taxon>Entomobryoidea</taxon>
        <taxon>Orchesellidae</taxon>
        <taxon>Orchesellinae</taxon>
        <taxon>Orchesella</taxon>
    </lineage>
</organism>
<keyword evidence="2" id="KW-1185">Reference proteome</keyword>
<sequence>MINVTLIQDGSVKPKRMVVGSKEDQNATFVSSGHTDNKSSKNYEQLCDPGQAFTGISVLVDEGGGIKEWSWMCDNVLDPTEMCEPQESLGLVLQCDNSESGNELECSYSKTIGVGVSTTITETERQEMTFSAEFGYSIENGIPGLSASMSASLGFSELVGYEWSRSDTTTWTEETTVQATMKVRPYAHSKLEQLVGKCSFYGTSVNFFKQTDINVTSGEETISYFSM</sequence>
<dbReference type="AlphaFoldDB" id="A0A1D2MAU0"/>
<gene>
    <name evidence="1" type="ORF">Ocin01_16631</name>
</gene>
<comment type="caution">
    <text evidence="1">The sequence shown here is derived from an EMBL/GenBank/DDBJ whole genome shotgun (WGS) entry which is preliminary data.</text>
</comment>
<protein>
    <submittedName>
        <fullName evidence="1">Uncharacterized protein</fullName>
    </submittedName>
</protein>
<dbReference type="EMBL" id="LJIJ01002207">
    <property type="protein sequence ID" value="ODM90051.1"/>
    <property type="molecule type" value="Genomic_DNA"/>
</dbReference>
<evidence type="ECO:0000313" key="1">
    <source>
        <dbReference type="EMBL" id="ODM90051.1"/>
    </source>
</evidence>
<dbReference type="Proteomes" id="UP000094527">
    <property type="component" value="Unassembled WGS sequence"/>
</dbReference>
<proteinExistence type="predicted"/>
<evidence type="ECO:0000313" key="2">
    <source>
        <dbReference type="Proteomes" id="UP000094527"/>
    </source>
</evidence>
<reference evidence="1 2" key="1">
    <citation type="journal article" date="2016" name="Genome Biol. Evol.">
        <title>Gene Family Evolution Reflects Adaptation to Soil Environmental Stressors in the Genome of the Collembolan Orchesella cincta.</title>
        <authorList>
            <person name="Faddeeva-Vakhrusheva A."/>
            <person name="Derks M.F."/>
            <person name="Anvar S.Y."/>
            <person name="Agamennone V."/>
            <person name="Suring W."/>
            <person name="Smit S."/>
            <person name="van Straalen N.M."/>
            <person name="Roelofs D."/>
        </authorList>
    </citation>
    <scope>NUCLEOTIDE SEQUENCE [LARGE SCALE GENOMIC DNA]</scope>
    <source>
        <tissue evidence="1">Mixed pool</tissue>
    </source>
</reference>